<proteinExistence type="predicted"/>
<dbReference type="EMBL" id="BGPR01087482">
    <property type="protein sequence ID" value="GBM07311.1"/>
    <property type="molecule type" value="Genomic_DNA"/>
</dbReference>
<dbReference type="Proteomes" id="UP000499080">
    <property type="component" value="Unassembled WGS sequence"/>
</dbReference>
<name>A0A4Y2CS80_ARAVE</name>
<sequence>MHSVGTLPANELRYQDGPLNFQPWSDDEDDASALIHSLNFCTTPAGLTLAAGYDLECKRQVDLQWSRVSNL</sequence>
<dbReference type="AlphaFoldDB" id="A0A4Y2CS80"/>
<organism evidence="1 2">
    <name type="scientific">Araneus ventricosus</name>
    <name type="common">Orbweaver spider</name>
    <name type="synonym">Epeira ventricosa</name>
    <dbReference type="NCBI Taxonomy" id="182803"/>
    <lineage>
        <taxon>Eukaryota</taxon>
        <taxon>Metazoa</taxon>
        <taxon>Ecdysozoa</taxon>
        <taxon>Arthropoda</taxon>
        <taxon>Chelicerata</taxon>
        <taxon>Arachnida</taxon>
        <taxon>Araneae</taxon>
        <taxon>Araneomorphae</taxon>
        <taxon>Entelegynae</taxon>
        <taxon>Araneoidea</taxon>
        <taxon>Araneidae</taxon>
        <taxon>Araneus</taxon>
    </lineage>
</organism>
<accession>A0A4Y2CS80</accession>
<evidence type="ECO:0000313" key="2">
    <source>
        <dbReference type="Proteomes" id="UP000499080"/>
    </source>
</evidence>
<gene>
    <name evidence="1" type="ORF">AVEN_87942_1</name>
</gene>
<evidence type="ECO:0000313" key="1">
    <source>
        <dbReference type="EMBL" id="GBM07311.1"/>
    </source>
</evidence>
<keyword evidence="2" id="KW-1185">Reference proteome</keyword>
<comment type="caution">
    <text evidence="1">The sequence shown here is derived from an EMBL/GenBank/DDBJ whole genome shotgun (WGS) entry which is preliminary data.</text>
</comment>
<protein>
    <submittedName>
        <fullName evidence="1">Uncharacterized protein</fullName>
    </submittedName>
</protein>
<reference evidence="1 2" key="1">
    <citation type="journal article" date="2019" name="Sci. Rep.">
        <title>Orb-weaving spider Araneus ventricosus genome elucidates the spidroin gene catalogue.</title>
        <authorList>
            <person name="Kono N."/>
            <person name="Nakamura H."/>
            <person name="Ohtoshi R."/>
            <person name="Moran D.A.P."/>
            <person name="Shinohara A."/>
            <person name="Yoshida Y."/>
            <person name="Fujiwara M."/>
            <person name="Mori M."/>
            <person name="Tomita M."/>
            <person name="Arakawa K."/>
        </authorList>
    </citation>
    <scope>NUCLEOTIDE SEQUENCE [LARGE SCALE GENOMIC DNA]</scope>
</reference>